<sequence>MAFFENARGSGIHGGQWRDIGHQYYGQSGPRSNVRDSYNTNTTSYENSFNNYSRHYDRYYENHTHHHAPVHNFRNTGNMNTAPVYGNLVQNSTTTAEDYYNDYEDYDDDDYGYYPPPRHDPGPPPPRSRARTAPPRADFNPFRNGPRPSRDGHQPPRPGIFPVWTDPPPPSNGPASRNNPFRQMNNHEERPRGNRRPQPRFQPRPAPPRSASDDEWEDESDYAEDHRPSTAPPRRPNPVRRDPPPRGYAEPNPPRGPPPRARRPRPQSEDDPDRLADEMEGLGLEDHSSRPSPRLSPRPRPPGRS</sequence>
<dbReference type="AlphaFoldDB" id="A8NJL9"/>
<feature type="compositionally biased region" description="Polar residues" evidence="1">
    <location>
        <begin position="25"/>
        <end position="42"/>
    </location>
</feature>
<feature type="compositionally biased region" description="Acidic residues" evidence="1">
    <location>
        <begin position="101"/>
        <end position="111"/>
    </location>
</feature>
<gene>
    <name evidence="2" type="ORF">CC1G_11879</name>
</gene>
<dbReference type="HOGENOM" id="CLU_912201_0_0_1"/>
<dbReference type="RefSeq" id="XP_001834258.2">
    <property type="nucleotide sequence ID" value="XM_001834206.2"/>
</dbReference>
<evidence type="ECO:0000313" key="2">
    <source>
        <dbReference type="EMBL" id="EAU87570.2"/>
    </source>
</evidence>
<feature type="compositionally biased region" description="Pro residues" evidence="1">
    <location>
        <begin position="294"/>
        <end position="305"/>
    </location>
</feature>
<organism evidence="2 3">
    <name type="scientific">Coprinopsis cinerea (strain Okayama-7 / 130 / ATCC MYA-4618 / FGSC 9003)</name>
    <name type="common">Inky cap fungus</name>
    <name type="synonym">Hormographiella aspergillata</name>
    <dbReference type="NCBI Taxonomy" id="240176"/>
    <lineage>
        <taxon>Eukaryota</taxon>
        <taxon>Fungi</taxon>
        <taxon>Dikarya</taxon>
        <taxon>Basidiomycota</taxon>
        <taxon>Agaricomycotina</taxon>
        <taxon>Agaricomycetes</taxon>
        <taxon>Agaricomycetidae</taxon>
        <taxon>Agaricales</taxon>
        <taxon>Agaricineae</taxon>
        <taxon>Psathyrellaceae</taxon>
        <taxon>Coprinopsis</taxon>
    </lineage>
</organism>
<feature type="compositionally biased region" description="Acidic residues" evidence="1">
    <location>
        <begin position="213"/>
        <end position="222"/>
    </location>
</feature>
<protein>
    <submittedName>
        <fullName evidence="2">Uncharacterized protein</fullName>
    </submittedName>
</protein>
<evidence type="ECO:0000256" key="1">
    <source>
        <dbReference type="SAM" id="MobiDB-lite"/>
    </source>
</evidence>
<feature type="region of interest" description="Disordered" evidence="1">
    <location>
        <begin position="15"/>
        <end position="42"/>
    </location>
</feature>
<accession>A8NJL9</accession>
<comment type="caution">
    <text evidence="2">The sequence shown here is derived from an EMBL/GenBank/DDBJ whole genome shotgun (WGS) entry which is preliminary data.</text>
</comment>
<proteinExistence type="predicted"/>
<feature type="compositionally biased region" description="Pro residues" evidence="1">
    <location>
        <begin position="155"/>
        <end position="172"/>
    </location>
</feature>
<reference evidence="2 3" key="1">
    <citation type="journal article" date="2010" name="Proc. Natl. Acad. Sci. U.S.A.">
        <title>Insights into evolution of multicellular fungi from the assembled chromosomes of the mushroom Coprinopsis cinerea (Coprinus cinereus).</title>
        <authorList>
            <person name="Stajich J.E."/>
            <person name="Wilke S.K."/>
            <person name="Ahren D."/>
            <person name="Au C.H."/>
            <person name="Birren B.W."/>
            <person name="Borodovsky M."/>
            <person name="Burns C."/>
            <person name="Canback B."/>
            <person name="Casselton L.A."/>
            <person name="Cheng C.K."/>
            <person name="Deng J."/>
            <person name="Dietrich F.S."/>
            <person name="Fargo D.C."/>
            <person name="Farman M.L."/>
            <person name="Gathman A.C."/>
            <person name="Goldberg J."/>
            <person name="Guigo R."/>
            <person name="Hoegger P.J."/>
            <person name="Hooker J.B."/>
            <person name="Huggins A."/>
            <person name="James T.Y."/>
            <person name="Kamada T."/>
            <person name="Kilaru S."/>
            <person name="Kodira C."/>
            <person name="Kues U."/>
            <person name="Kupfer D."/>
            <person name="Kwan H.S."/>
            <person name="Lomsadze A."/>
            <person name="Li W."/>
            <person name="Lilly W.W."/>
            <person name="Ma L.J."/>
            <person name="Mackey A.J."/>
            <person name="Manning G."/>
            <person name="Martin F."/>
            <person name="Muraguchi H."/>
            <person name="Natvig D.O."/>
            <person name="Palmerini H."/>
            <person name="Ramesh M.A."/>
            <person name="Rehmeyer C.J."/>
            <person name="Roe B.A."/>
            <person name="Shenoy N."/>
            <person name="Stanke M."/>
            <person name="Ter-Hovhannisyan V."/>
            <person name="Tunlid A."/>
            <person name="Velagapudi R."/>
            <person name="Vision T.J."/>
            <person name="Zeng Q."/>
            <person name="Zolan M.E."/>
            <person name="Pukkila P.J."/>
        </authorList>
    </citation>
    <scope>NUCLEOTIDE SEQUENCE [LARGE SCALE GENOMIC DNA]</scope>
    <source>
        <strain evidence="3">Okayama-7 / 130 / ATCC MYA-4618 / FGSC 9003</strain>
    </source>
</reference>
<name>A8NJL9_COPC7</name>
<dbReference type="GeneID" id="6010772"/>
<feature type="compositionally biased region" description="Polar residues" evidence="1">
    <location>
        <begin position="173"/>
        <end position="184"/>
    </location>
</feature>
<dbReference type="InParanoid" id="A8NJL9"/>
<evidence type="ECO:0000313" key="3">
    <source>
        <dbReference type="Proteomes" id="UP000001861"/>
    </source>
</evidence>
<dbReference type="OMA" id="RRYASDY"/>
<feature type="region of interest" description="Disordered" evidence="1">
    <location>
        <begin position="101"/>
        <end position="305"/>
    </location>
</feature>
<dbReference type="EMBL" id="AACS02000010">
    <property type="protein sequence ID" value="EAU87570.2"/>
    <property type="molecule type" value="Genomic_DNA"/>
</dbReference>
<dbReference type="KEGG" id="cci:CC1G_11879"/>
<keyword evidence="3" id="KW-1185">Reference proteome</keyword>
<dbReference type="Proteomes" id="UP000001861">
    <property type="component" value="Unassembled WGS sequence"/>
</dbReference>
<dbReference type="VEuPathDB" id="FungiDB:CC1G_11879"/>